<proteinExistence type="predicted"/>
<reference evidence="1" key="1">
    <citation type="submission" date="2021-02" db="EMBL/GenBank/DDBJ databases">
        <authorList>
            <person name="Nowell W R."/>
        </authorList>
    </citation>
    <scope>NUCLEOTIDE SEQUENCE</scope>
</reference>
<dbReference type="EMBL" id="CAJNOU010000237">
    <property type="protein sequence ID" value="CAF0927384.1"/>
    <property type="molecule type" value="Genomic_DNA"/>
</dbReference>
<gene>
    <name evidence="2" type="ORF">FNK824_LOCUS14901</name>
    <name evidence="1" type="ORF">SEV965_LOCUS6982</name>
</gene>
<name>A0A814BIJ3_9BILA</name>
<dbReference type="Proteomes" id="UP000663889">
    <property type="component" value="Unassembled WGS sequence"/>
</dbReference>
<accession>A0A814BIJ3</accession>
<dbReference type="Proteomes" id="UP000663874">
    <property type="component" value="Unassembled WGS sequence"/>
</dbReference>
<organism evidence="1 3">
    <name type="scientific">Rotaria sordida</name>
    <dbReference type="NCBI Taxonomy" id="392033"/>
    <lineage>
        <taxon>Eukaryota</taxon>
        <taxon>Metazoa</taxon>
        <taxon>Spiralia</taxon>
        <taxon>Gnathifera</taxon>
        <taxon>Rotifera</taxon>
        <taxon>Eurotatoria</taxon>
        <taxon>Bdelloidea</taxon>
        <taxon>Philodinida</taxon>
        <taxon>Philodinidae</taxon>
        <taxon>Rotaria</taxon>
    </lineage>
</organism>
<evidence type="ECO:0000313" key="1">
    <source>
        <dbReference type="EMBL" id="CAF0927384.1"/>
    </source>
</evidence>
<dbReference type="AlphaFoldDB" id="A0A814BIJ3"/>
<protein>
    <submittedName>
        <fullName evidence="1">Uncharacterized protein</fullName>
    </submittedName>
</protein>
<comment type="caution">
    <text evidence="1">The sequence shown here is derived from an EMBL/GenBank/DDBJ whole genome shotgun (WGS) entry which is preliminary data.</text>
</comment>
<dbReference type="EMBL" id="CAJOBE010002098">
    <property type="protein sequence ID" value="CAF3799216.1"/>
    <property type="molecule type" value="Genomic_DNA"/>
</dbReference>
<evidence type="ECO:0000313" key="3">
    <source>
        <dbReference type="Proteomes" id="UP000663889"/>
    </source>
</evidence>
<evidence type="ECO:0000313" key="2">
    <source>
        <dbReference type="EMBL" id="CAF3799216.1"/>
    </source>
</evidence>
<sequence>MADTEVRSKRKKKYKNSFSNISQKEAESILGFELDIFYDSQIPLKQFITTTTPEQLKKKIFERLIDCIISEGYPEAAISPMNESVVRDNIGVILQAMVSYYKLTMNRNDLKLLREKEIITKRDSLGKELAQLLLALKSMYDINNDKKLVYGFLTTAIQWQLVTYDGQTWKLSELSTVLLANMRKQEDRWLKNNTQILDVIYSILSSI</sequence>